<keyword evidence="3" id="KW-1185">Reference proteome</keyword>
<protein>
    <recommendedName>
        <fullName evidence="1">Putative zinc-finger domain-containing protein</fullName>
    </recommendedName>
</protein>
<name>A0A5B9EEJ3_9BACT</name>
<organism evidence="2 3">
    <name type="scientific">Terriglobus albidus</name>
    <dbReference type="NCBI Taxonomy" id="1592106"/>
    <lineage>
        <taxon>Bacteria</taxon>
        <taxon>Pseudomonadati</taxon>
        <taxon>Acidobacteriota</taxon>
        <taxon>Terriglobia</taxon>
        <taxon>Terriglobales</taxon>
        <taxon>Acidobacteriaceae</taxon>
        <taxon>Terriglobus</taxon>
    </lineage>
</organism>
<evidence type="ECO:0000313" key="2">
    <source>
        <dbReference type="EMBL" id="QEE28717.1"/>
    </source>
</evidence>
<dbReference type="EMBL" id="CP042806">
    <property type="protein sequence ID" value="QEE28717.1"/>
    <property type="molecule type" value="Genomic_DNA"/>
</dbReference>
<dbReference type="InterPro" id="IPR027383">
    <property type="entry name" value="Znf_put"/>
</dbReference>
<evidence type="ECO:0000259" key="1">
    <source>
        <dbReference type="Pfam" id="PF13490"/>
    </source>
</evidence>
<feature type="domain" description="Putative zinc-finger" evidence="1">
    <location>
        <begin position="18"/>
        <end position="39"/>
    </location>
</feature>
<dbReference type="InterPro" id="IPR041916">
    <property type="entry name" value="Anti_sigma_zinc_sf"/>
</dbReference>
<dbReference type="AlphaFoldDB" id="A0A5B9EEJ3"/>
<gene>
    <name evidence="2" type="ORF">FTW19_12330</name>
</gene>
<dbReference type="Gene3D" id="1.10.10.1320">
    <property type="entry name" value="Anti-sigma factor, zinc-finger domain"/>
    <property type="match status" value="1"/>
</dbReference>
<dbReference type="OrthoDB" id="118631at2"/>
<proteinExistence type="predicted"/>
<sequence>MDHNEAKLKMASERYLIGELAPEELDAFEEHMFSCPECASDVGAADTFIREAKEQLVNFPEALPKPAAAESAPAEPGKFRWFSLFKPSFAAPVFAGLLGVIAYQNLSVIPRLRSAATGPRIIPSFASLHVGARGGDAISILADREQGAMVLVQLPQSGSYSSYVFDFYDSTGRQLWSRTAPAPGPASEGTLSLAISPIGLQSGSYTLAVSGISAAGQRAEIHRQTLDIHLGP</sequence>
<dbReference type="Proteomes" id="UP000321820">
    <property type="component" value="Chromosome"/>
</dbReference>
<accession>A0A5B9EEJ3</accession>
<dbReference type="KEGG" id="talb:FTW19_12330"/>
<reference evidence="2 3" key="1">
    <citation type="submission" date="2019-08" db="EMBL/GenBank/DDBJ databases">
        <title>Complete genome sequence of Terriglobus albidus strain ORNL.</title>
        <authorList>
            <person name="Podar M."/>
        </authorList>
    </citation>
    <scope>NUCLEOTIDE SEQUENCE [LARGE SCALE GENOMIC DNA]</scope>
    <source>
        <strain evidence="2 3">ORNL</strain>
    </source>
</reference>
<dbReference type="Pfam" id="PF13490">
    <property type="entry name" value="zf-HC2"/>
    <property type="match status" value="1"/>
</dbReference>
<evidence type="ECO:0000313" key="3">
    <source>
        <dbReference type="Proteomes" id="UP000321820"/>
    </source>
</evidence>